<accession>A0ABY8VPX3</accession>
<dbReference type="InterPro" id="IPR028098">
    <property type="entry name" value="Glyco_trans_4-like_N"/>
</dbReference>
<dbReference type="SUPFAM" id="SSF53756">
    <property type="entry name" value="UDP-Glycosyltransferase/glycogen phosphorylase"/>
    <property type="match status" value="1"/>
</dbReference>
<dbReference type="InterPro" id="IPR016181">
    <property type="entry name" value="Acyl_CoA_acyltransferase"/>
</dbReference>
<keyword evidence="6" id="KW-1185">Reference proteome</keyword>
<evidence type="ECO:0000259" key="4">
    <source>
        <dbReference type="Pfam" id="PF13480"/>
    </source>
</evidence>
<keyword evidence="1" id="KW-0328">Glycosyltransferase</keyword>
<evidence type="ECO:0000256" key="1">
    <source>
        <dbReference type="ARBA" id="ARBA00022676"/>
    </source>
</evidence>
<dbReference type="InterPro" id="IPR050194">
    <property type="entry name" value="Glycosyltransferase_grp1"/>
</dbReference>
<evidence type="ECO:0000313" key="5">
    <source>
        <dbReference type="EMBL" id="WIM70840.1"/>
    </source>
</evidence>
<dbReference type="EC" id="2.3.1.-" evidence="5"/>
<dbReference type="Gene3D" id="3.40.50.2000">
    <property type="entry name" value="Glycogen Phosphorylase B"/>
    <property type="match status" value="2"/>
</dbReference>
<organism evidence="5 6">
    <name type="scientific">Corynebacterium suedekumii</name>
    <dbReference type="NCBI Taxonomy" id="3049801"/>
    <lineage>
        <taxon>Bacteria</taxon>
        <taxon>Bacillati</taxon>
        <taxon>Actinomycetota</taxon>
        <taxon>Actinomycetes</taxon>
        <taxon>Mycobacteriales</taxon>
        <taxon>Corynebacteriaceae</taxon>
        <taxon>Corynebacterium</taxon>
    </lineage>
</organism>
<evidence type="ECO:0000313" key="6">
    <source>
        <dbReference type="Proteomes" id="UP001238805"/>
    </source>
</evidence>
<reference evidence="5 6" key="1">
    <citation type="submission" date="2023-05" db="EMBL/GenBank/DDBJ databases">
        <title>Corynebacterium suedekumii sp. nov. and Corynebacterium breve sp. nov. isolated from raw cow's milk.</title>
        <authorList>
            <person name="Baer M.K."/>
            <person name="Mehl L."/>
            <person name="Hellmuth R."/>
            <person name="Marke G."/>
            <person name="Lipski A."/>
        </authorList>
    </citation>
    <scope>NUCLEOTIDE SEQUENCE [LARGE SCALE GENOMIC DNA]</scope>
    <source>
        <strain evidence="5 6">LM112</strain>
    </source>
</reference>
<feature type="domain" description="BioF2-like acetyltransferase" evidence="4">
    <location>
        <begin position="560"/>
        <end position="697"/>
    </location>
</feature>
<name>A0ABY8VPX3_9CORY</name>
<gene>
    <name evidence="5" type="ORF">QP029_03170</name>
</gene>
<dbReference type="Pfam" id="PF13480">
    <property type="entry name" value="Acetyltransf_6"/>
    <property type="match status" value="1"/>
</dbReference>
<dbReference type="GO" id="GO:0016746">
    <property type="term" value="F:acyltransferase activity"/>
    <property type="evidence" value="ECO:0007669"/>
    <property type="project" value="UniProtKB-KW"/>
</dbReference>
<dbReference type="Pfam" id="PF13692">
    <property type="entry name" value="Glyco_trans_1_4"/>
    <property type="match status" value="1"/>
</dbReference>
<dbReference type="SUPFAM" id="SSF55729">
    <property type="entry name" value="Acyl-CoA N-acyltransferases (Nat)"/>
    <property type="match status" value="1"/>
</dbReference>
<keyword evidence="2 5" id="KW-0808">Transferase</keyword>
<evidence type="ECO:0000259" key="3">
    <source>
        <dbReference type="Pfam" id="PF13439"/>
    </source>
</evidence>
<dbReference type="PANTHER" id="PTHR45947:SF13">
    <property type="entry name" value="TRANSFERASE"/>
    <property type="match status" value="1"/>
</dbReference>
<dbReference type="Proteomes" id="UP001238805">
    <property type="component" value="Chromosome"/>
</dbReference>
<dbReference type="EMBL" id="CP126970">
    <property type="protein sequence ID" value="WIM70840.1"/>
    <property type="molecule type" value="Genomic_DNA"/>
</dbReference>
<proteinExistence type="predicted"/>
<dbReference type="RefSeq" id="WP_284875420.1">
    <property type="nucleotide sequence ID" value="NZ_CP126970.1"/>
</dbReference>
<dbReference type="Pfam" id="PF13439">
    <property type="entry name" value="Glyco_transf_4"/>
    <property type="match status" value="1"/>
</dbReference>
<protein>
    <submittedName>
        <fullName evidence="5">GNAT family N-acetyltransferase</fullName>
        <ecNumber evidence="5">2.3.1.-</ecNumber>
    </submittedName>
</protein>
<sequence>MPRYLFINENIGGHQTVHAALRRIFADVEGIEVDFVDGQPPGLLGRILRAPVPGLARLDLDLQPLRSQLVHSAGIRRQVKKRLADGNVDAIHLYTQNAMLGGSRLLAQLPTVITTDSTGRLNAFSLPYRPPTRFSAAMSRVALLFERPVLEQAHMVFANTRQVVESLRSADYRFPAQRVRHLELGIFSPYLGQPPAPRDPGRRPTIVFIGATLERKGGTVLLDIWREHLRELADLPLITFEQVPAEPGLTVVNDLRQGDQRLWGILADADLMCFPSVIDQAPNAVLEAMVAELPVVAHPVGAIPEMIVDGETGILVEPGDTDALTEALRQLITDTELRARMGRAGRERVIERYNMVDSARVILDELDAATHARTDTVSPPAGGGDDADELVFGIESDLSEQFLGEWSDLAERTGRRSASRPAYGATWQEHLGKGRPAIATVRRAGELVALLPLQARGSGSLHWNTVHRLLGHGLGTVGEALATDPAALRGLITGLHDNDVMLDLTHLPQDSPLLQGLLDAGDWLVEFTVDERCPVIECPPGVIARDLRSAKSIRRFRVARERTAAAHGEVGFVVVRTPEELDRHWAEIRDLADLARGDNPGTLNLLGATHEPFSRDYLTREAAGGHLILIGLTVGDRWVACSVMVTTGARAEGWFTCHDPEFRDLIPGHQLIEYIVDHHDELGVTFIDEMIGASPYKLDWQTGGYQVGTVRAVPVRPGGRGRSRARARLRTLDALTRATDMVGRLRR</sequence>
<feature type="domain" description="Glycosyltransferase subfamily 4-like N-terminal" evidence="3">
    <location>
        <begin position="11"/>
        <end position="185"/>
    </location>
</feature>
<keyword evidence="5" id="KW-0012">Acyltransferase</keyword>
<evidence type="ECO:0000256" key="2">
    <source>
        <dbReference type="ARBA" id="ARBA00022679"/>
    </source>
</evidence>
<dbReference type="CDD" id="cd03801">
    <property type="entry name" value="GT4_PimA-like"/>
    <property type="match status" value="1"/>
</dbReference>
<dbReference type="InterPro" id="IPR038740">
    <property type="entry name" value="BioF2-like_GNAT_dom"/>
</dbReference>
<dbReference type="PANTHER" id="PTHR45947">
    <property type="entry name" value="SULFOQUINOVOSYL TRANSFERASE SQD2"/>
    <property type="match status" value="1"/>
</dbReference>